<dbReference type="HOGENOM" id="CLU_151846_0_0_11"/>
<evidence type="ECO:0000313" key="1">
    <source>
        <dbReference type="EMBL" id="ADD44267.1"/>
    </source>
</evidence>
<organism evidence="1 2">
    <name type="scientific">Stackebrandtia nassauensis (strain DSM 44728 / CIP 108903 / NRRL B-16338 / NBRC 102104 / LLR-40K-21)</name>
    <dbReference type="NCBI Taxonomy" id="446470"/>
    <lineage>
        <taxon>Bacteria</taxon>
        <taxon>Bacillati</taxon>
        <taxon>Actinomycetota</taxon>
        <taxon>Actinomycetes</taxon>
        <taxon>Glycomycetales</taxon>
        <taxon>Glycomycetaceae</taxon>
        <taxon>Stackebrandtia</taxon>
    </lineage>
</organism>
<dbReference type="Proteomes" id="UP000000844">
    <property type="component" value="Chromosome"/>
</dbReference>
<accession>D3Q6M4</accession>
<evidence type="ECO:0008006" key="3">
    <source>
        <dbReference type="Google" id="ProtNLM"/>
    </source>
</evidence>
<dbReference type="SUPFAM" id="SSF53927">
    <property type="entry name" value="Cytidine deaminase-like"/>
    <property type="match status" value="1"/>
</dbReference>
<reference evidence="1 2" key="1">
    <citation type="journal article" date="2009" name="Stand. Genomic Sci.">
        <title>Complete genome sequence of Stackebrandtia nassauensis type strain (LLR-40K-21).</title>
        <authorList>
            <person name="Munk C."/>
            <person name="Lapidus A."/>
            <person name="Copeland A."/>
            <person name="Jando M."/>
            <person name="Mayilraj S."/>
            <person name="Glavina Del Rio T."/>
            <person name="Nolan M."/>
            <person name="Chen F."/>
            <person name="Lucas S."/>
            <person name="Tice H."/>
            <person name="Cheng J.F."/>
            <person name="Han C."/>
            <person name="Detter J.C."/>
            <person name="Bruce D."/>
            <person name="Goodwin L."/>
            <person name="Chain P."/>
            <person name="Pitluck S."/>
            <person name="Goker M."/>
            <person name="Ovchinikova G."/>
            <person name="Pati A."/>
            <person name="Ivanova N."/>
            <person name="Mavromatis K."/>
            <person name="Chen A."/>
            <person name="Palaniappan K."/>
            <person name="Land M."/>
            <person name="Hauser L."/>
            <person name="Chang Y.J."/>
            <person name="Jeffries C.D."/>
            <person name="Bristow J."/>
            <person name="Eisen J.A."/>
            <person name="Markowitz V."/>
            <person name="Hugenholtz P."/>
            <person name="Kyrpides N.C."/>
            <person name="Klenk H.P."/>
        </authorList>
    </citation>
    <scope>NUCLEOTIDE SEQUENCE [LARGE SCALE GENOMIC DNA]</scope>
    <source>
        <strain evidence="2">DSM 44728 / CIP 108903 / NRRL B-16338 / NBRC 102104 / LLR-40K-21</strain>
    </source>
</reference>
<dbReference type="STRING" id="446470.Snas_4624"/>
<dbReference type="RefSeq" id="WP_013019838.1">
    <property type="nucleotide sequence ID" value="NC_013947.1"/>
</dbReference>
<dbReference type="EMBL" id="CP001778">
    <property type="protein sequence ID" value="ADD44267.1"/>
    <property type="molecule type" value="Genomic_DNA"/>
</dbReference>
<gene>
    <name evidence="1" type="ordered locus">Snas_4624</name>
</gene>
<dbReference type="AlphaFoldDB" id="D3Q6M4"/>
<proteinExistence type="predicted"/>
<dbReference type="GO" id="GO:0003824">
    <property type="term" value="F:catalytic activity"/>
    <property type="evidence" value="ECO:0007669"/>
    <property type="project" value="InterPro"/>
</dbReference>
<name>D3Q6M4_STANL</name>
<keyword evidence="2" id="KW-1185">Reference proteome</keyword>
<evidence type="ECO:0000313" key="2">
    <source>
        <dbReference type="Proteomes" id="UP000000844"/>
    </source>
</evidence>
<dbReference type="OrthoDB" id="3392994at2"/>
<dbReference type="InterPro" id="IPR016193">
    <property type="entry name" value="Cytidine_deaminase-like"/>
</dbReference>
<protein>
    <recommendedName>
        <fullName evidence="3">Cytidine deaminase</fullName>
    </recommendedName>
</protein>
<dbReference type="KEGG" id="sna:Snas_4624"/>
<sequence>MTAPLDAEDQKLVTLARAAASRIGASSAGAVRDDDGRSYVAASISLPSLQLTGLQLAVAQAAAAGAETLEAAIFLGTTDAPGTAAVRDLSRSAPIYAVDGTAIRKLDA</sequence>
<dbReference type="eggNOG" id="COG0295">
    <property type="taxonomic scope" value="Bacteria"/>
</dbReference>